<protein>
    <submittedName>
        <fullName evidence="2">Gustatory receptor 28</fullName>
    </submittedName>
</protein>
<feature type="transmembrane region" description="Helical" evidence="1">
    <location>
        <begin position="106"/>
        <end position="125"/>
    </location>
</feature>
<feature type="transmembrane region" description="Helical" evidence="1">
    <location>
        <begin position="145"/>
        <end position="166"/>
    </location>
</feature>
<name>A0A5K8B1E8_MANSE</name>
<feature type="transmembrane region" description="Helical" evidence="1">
    <location>
        <begin position="60"/>
        <end position="85"/>
    </location>
</feature>
<keyword evidence="1" id="KW-1133">Transmembrane helix</keyword>
<evidence type="ECO:0000256" key="1">
    <source>
        <dbReference type="SAM" id="Phobius"/>
    </source>
</evidence>
<accession>A0A5K8B1E8</accession>
<organism evidence="2">
    <name type="scientific">Manduca sexta</name>
    <name type="common">Tobacco hawkmoth</name>
    <name type="synonym">Tobacco hornworm</name>
    <dbReference type="NCBI Taxonomy" id="7130"/>
    <lineage>
        <taxon>Eukaryota</taxon>
        <taxon>Metazoa</taxon>
        <taxon>Ecdysozoa</taxon>
        <taxon>Arthropoda</taxon>
        <taxon>Hexapoda</taxon>
        <taxon>Insecta</taxon>
        <taxon>Pterygota</taxon>
        <taxon>Neoptera</taxon>
        <taxon>Endopterygota</taxon>
        <taxon>Lepidoptera</taxon>
        <taxon>Glossata</taxon>
        <taxon>Ditrysia</taxon>
        <taxon>Bombycoidea</taxon>
        <taxon>Sphingidae</taxon>
        <taxon>Sphinginae</taxon>
        <taxon>Sphingini</taxon>
        <taxon>Manduca</taxon>
    </lineage>
</organism>
<dbReference type="AlphaFoldDB" id="A0A5K8B1E8"/>
<keyword evidence="1" id="KW-0812">Transmembrane</keyword>
<gene>
    <name evidence="2" type="primary">GR28</name>
</gene>
<dbReference type="EMBL" id="LN885221">
    <property type="protein sequence ID" value="CUQ99386.1"/>
    <property type="molecule type" value="mRNA"/>
</dbReference>
<evidence type="ECO:0000313" key="2">
    <source>
        <dbReference type="EMBL" id="CUQ99386.1"/>
    </source>
</evidence>
<feature type="transmembrane region" description="Helical" evidence="1">
    <location>
        <begin position="37"/>
        <end position="54"/>
    </location>
</feature>
<keyword evidence="1" id="KW-0472">Membrane</keyword>
<proteinExistence type="evidence at transcript level"/>
<keyword evidence="2" id="KW-0675">Receptor</keyword>
<sequence>MADHLACDINFFFYIRFVLGFYHEFQISPRMRRLTRCYCCLVFVFYLILTYSTNPNYHSVFVIFVSLSELSFYIVYSLLMADRYLLQYYKKTPLIDEGANYRSIRVSLMIVMCTMTALKILIITINLAYKKGLTIYELYYGFLKIVAWICIIMGRLPGLFVFALLYSRVRLMRLKLENNDFDCRTLGQHHPRRYIQMYEAIMDRLEATDGAVNILGGRHYICKHNKER</sequence>
<reference evidence="2" key="1">
    <citation type="journal article" date="2015" name="Insect Biochem. Mol. Biol.">
        <title>A reference gene set for chemosensory receptor genes of Manduca sexta.</title>
        <authorList>
            <person name="Koenig C."/>
            <person name="Hirsh A."/>
            <person name="Bucks S."/>
            <person name="Klinner C."/>
            <person name="Vogel H."/>
            <person name="Shukla A."/>
            <person name="Mansfield J.H."/>
            <person name="Morton B."/>
            <person name="Hansson B.S."/>
            <person name="Grosse-Wilde E."/>
        </authorList>
    </citation>
    <scope>NUCLEOTIDE SEQUENCE</scope>
</reference>